<reference evidence="3 5" key="2">
    <citation type="submission" date="2019-03" db="EMBL/GenBank/DDBJ databases">
        <title>Genomic Encyclopedia of Type Strains, Phase IV (KMG-IV): sequencing the most valuable type-strain genomes for metagenomic binning, comparative biology and taxonomic classification.</title>
        <authorList>
            <person name="Goeker M."/>
        </authorList>
    </citation>
    <scope>NUCLEOTIDE SEQUENCE [LARGE SCALE GENOMIC DNA]</scope>
    <source>
        <strain evidence="3 5">DSM 20580</strain>
    </source>
</reference>
<dbReference type="GO" id="GO:0016787">
    <property type="term" value="F:hydrolase activity"/>
    <property type="evidence" value="ECO:0007669"/>
    <property type="project" value="InterPro"/>
</dbReference>
<evidence type="ECO:0000313" key="3">
    <source>
        <dbReference type="EMBL" id="TDR39486.1"/>
    </source>
</evidence>
<dbReference type="Proteomes" id="UP000254330">
    <property type="component" value="Unassembled WGS sequence"/>
</dbReference>
<evidence type="ECO:0000313" key="5">
    <source>
        <dbReference type="Proteomes" id="UP000294641"/>
    </source>
</evidence>
<protein>
    <submittedName>
        <fullName evidence="3">Phosphoesterase</fullName>
    </submittedName>
    <submittedName>
        <fullName evidence="2">Uncharacterized protein conserved in bacteria</fullName>
    </submittedName>
</protein>
<dbReference type="RefSeq" id="WP_109349313.1">
    <property type="nucleotide sequence ID" value="NZ_BJUE01000011.1"/>
</dbReference>
<evidence type="ECO:0000313" key="2">
    <source>
        <dbReference type="EMBL" id="STX10795.1"/>
    </source>
</evidence>
<dbReference type="Proteomes" id="UP000294641">
    <property type="component" value="Unassembled WGS sequence"/>
</dbReference>
<reference evidence="2 4" key="1">
    <citation type="submission" date="2018-06" db="EMBL/GenBank/DDBJ databases">
        <authorList>
            <consortium name="Pathogen Informatics"/>
            <person name="Doyle S."/>
        </authorList>
    </citation>
    <scope>NUCLEOTIDE SEQUENCE [LARGE SCALE GENOMIC DNA]</scope>
    <source>
        <strain evidence="2 4">NCTC10597</strain>
    </source>
</reference>
<dbReference type="SUPFAM" id="SSF56300">
    <property type="entry name" value="Metallo-dependent phosphatases"/>
    <property type="match status" value="1"/>
</dbReference>
<dbReference type="Gene3D" id="3.60.21.10">
    <property type="match status" value="1"/>
</dbReference>
<keyword evidence="5" id="KW-1185">Reference proteome</keyword>
<organism evidence="2 4">
    <name type="scientific">Kurthia zopfii</name>
    <dbReference type="NCBI Taxonomy" id="1650"/>
    <lineage>
        <taxon>Bacteria</taxon>
        <taxon>Bacillati</taxon>
        <taxon>Bacillota</taxon>
        <taxon>Bacilli</taxon>
        <taxon>Bacillales</taxon>
        <taxon>Caryophanaceae</taxon>
        <taxon>Kurthia</taxon>
    </lineage>
</organism>
<feature type="domain" description="Calcineurin-like phosphoesterase" evidence="1">
    <location>
        <begin position="1"/>
        <end position="193"/>
    </location>
</feature>
<name>A0A8B4QDN8_9BACL</name>
<dbReference type="OrthoDB" id="384253at2"/>
<comment type="caution">
    <text evidence="2">The sequence shown here is derived from an EMBL/GenBank/DDBJ whole genome shotgun (WGS) entry which is preliminary data.</text>
</comment>
<dbReference type="Pfam" id="PF00149">
    <property type="entry name" value="Metallophos"/>
    <property type="match status" value="1"/>
</dbReference>
<sequence length="270" mass="31324">MKTLLIGDLHLTAQIVLPMVEKKILAEKCDQVIFLGDYTDAYYQTENTALYLDEVNYLFAFKEKLEAQSIKVIMLLGNHDASYLTNKPVHYSLRDVAGFKQVREKLLKLDLQIAYELGDFLVSHAGYTVDYELKDWHFEKITENSIEHVEWLNKHVGISRGGNYISGSPIWADAKELSRHPNEKHLKQIIGHTPQHRIQLKNLISSKAELIFIDTFTVTPLEKPPYFKQYGTGEILLHEDDHLQVVKLDWRTKETIKKINEKFVRGEDMI</sequence>
<evidence type="ECO:0000313" key="4">
    <source>
        <dbReference type="Proteomes" id="UP000254330"/>
    </source>
</evidence>
<accession>A0A8B4QDN8</accession>
<dbReference type="EMBL" id="SNZG01000011">
    <property type="protein sequence ID" value="TDR39486.1"/>
    <property type="molecule type" value="Genomic_DNA"/>
</dbReference>
<dbReference type="AlphaFoldDB" id="A0A8B4QDN8"/>
<dbReference type="EMBL" id="UGNP01000001">
    <property type="protein sequence ID" value="STX10795.1"/>
    <property type="molecule type" value="Genomic_DNA"/>
</dbReference>
<gene>
    <name evidence="3" type="ORF">DFR61_11110</name>
    <name evidence="2" type="ORF">NCTC10597_02573</name>
</gene>
<dbReference type="InterPro" id="IPR029052">
    <property type="entry name" value="Metallo-depent_PP-like"/>
</dbReference>
<dbReference type="InterPro" id="IPR004843">
    <property type="entry name" value="Calcineurin-like_PHP"/>
</dbReference>
<proteinExistence type="predicted"/>
<evidence type="ECO:0000259" key="1">
    <source>
        <dbReference type="Pfam" id="PF00149"/>
    </source>
</evidence>